<evidence type="ECO:0000256" key="6">
    <source>
        <dbReference type="ARBA" id="ARBA00022862"/>
    </source>
</evidence>
<dbReference type="FunFam" id="3.90.1530.10:FF:000001">
    <property type="entry name" value="Sulfiredoxin"/>
    <property type="match status" value="1"/>
</dbReference>
<dbReference type="Pfam" id="PF02195">
    <property type="entry name" value="ParB_N"/>
    <property type="match status" value="1"/>
</dbReference>
<evidence type="ECO:0000256" key="8">
    <source>
        <dbReference type="ARBA" id="ARBA00023157"/>
    </source>
</evidence>
<accession>A0A9J7MWU5</accession>
<dbReference type="PANTHER" id="PTHR21348">
    <property type="match status" value="1"/>
</dbReference>
<dbReference type="Gene3D" id="3.90.1530.10">
    <property type="entry name" value="Conserved hypothetical protein from pyrococcus furiosus pfu- 392566-001, ParB domain"/>
    <property type="match status" value="1"/>
</dbReference>
<dbReference type="CDD" id="cd16395">
    <property type="entry name" value="Srx"/>
    <property type="match status" value="1"/>
</dbReference>
<evidence type="ECO:0000256" key="5">
    <source>
        <dbReference type="ARBA" id="ARBA00022840"/>
    </source>
</evidence>
<dbReference type="AlphaFoldDB" id="A0A9J7MWU5"/>
<evidence type="ECO:0000256" key="10">
    <source>
        <dbReference type="ARBA" id="ARBA00059800"/>
    </source>
</evidence>
<dbReference type="Proteomes" id="UP000001554">
    <property type="component" value="Chromosome 1"/>
</dbReference>
<dbReference type="RefSeq" id="XP_035681499.1">
    <property type="nucleotide sequence ID" value="XM_035825606.1"/>
</dbReference>
<evidence type="ECO:0000256" key="3">
    <source>
        <dbReference type="ARBA" id="ARBA00022481"/>
    </source>
</evidence>
<evidence type="ECO:0000256" key="2">
    <source>
        <dbReference type="ARBA" id="ARBA00013055"/>
    </source>
</evidence>
<dbReference type="SUPFAM" id="SSF110849">
    <property type="entry name" value="ParB/Sulfiredoxin"/>
    <property type="match status" value="1"/>
</dbReference>
<keyword evidence="3" id="KW-0488">Methylation</keyword>
<evidence type="ECO:0000259" key="12">
    <source>
        <dbReference type="SMART" id="SM00470"/>
    </source>
</evidence>
<comment type="catalytic activity">
    <reaction evidence="9">
        <text>S-hydroxy-S-oxy-L-cysteinyl-[peroxiredoxin] + [protein]-dithiol + ATP = S-hydroxy-L-cysteinyl-[peroxiredoxin] + [protein]-disulfide + ADP + phosphate</text>
        <dbReference type="Rhea" id="RHEA:17545"/>
        <dbReference type="Rhea" id="RHEA-COMP:10593"/>
        <dbReference type="Rhea" id="RHEA-COMP:10594"/>
        <dbReference type="Rhea" id="RHEA-COMP:13681"/>
        <dbReference type="Rhea" id="RHEA-COMP:17976"/>
        <dbReference type="ChEBI" id="CHEBI:29950"/>
        <dbReference type="ChEBI" id="CHEBI:30616"/>
        <dbReference type="ChEBI" id="CHEBI:43474"/>
        <dbReference type="ChEBI" id="CHEBI:50058"/>
        <dbReference type="ChEBI" id="CHEBI:61973"/>
        <dbReference type="ChEBI" id="CHEBI:61974"/>
        <dbReference type="ChEBI" id="CHEBI:456216"/>
        <dbReference type="EC" id="1.8.98.2"/>
    </reaction>
</comment>
<sequence length="193" mass="21759">MSQVLFWIRTSVRAFHRRPPCAFPVASSRRKCVSLYAVLLQTTLFFLRTPTVPARMSIMVRTLSDEETGESKPPPSVGIELQDDMTVQTAHIGEVHEVPIHVLIRPIPPVLNQDKVQSLMEAIKDPAQRQTIPPIDVLWITGRQGGNYYYSFGGCHRYAAFQRLQEATIPCKLIRSTVQDLRTYLGGSTPDLL</sequence>
<dbReference type="InterPro" id="IPR016692">
    <property type="entry name" value="Sulfiredoxin"/>
</dbReference>
<comment type="function">
    <text evidence="10">Contributes to oxidative stress resistance by reducing cysteine-sulfinic acid formed under exposure to oxidants in the peroxiredoxins PRDX1, PRDX2, PRDX3 and PRDX4. Does not act on PRDX5 or PRDX6. May catalyze the reduction in a multi-step process by acting both as a specific phosphotransferase and a thioltransferase.</text>
</comment>
<keyword evidence="8" id="KW-1015">Disulfide bond</keyword>
<evidence type="ECO:0000256" key="11">
    <source>
        <dbReference type="ARBA" id="ARBA00068541"/>
    </source>
</evidence>
<dbReference type="EC" id="1.8.98.2" evidence="2"/>
<keyword evidence="5" id="KW-0067">ATP-binding</keyword>
<protein>
    <recommendedName>
        <fullName evidence="11">Sulfiredoxin-1</fullName>
        <ecNumber evidence="2">1.8.98.2</ecNumber>
    </recommendedName>
</protein>
<evidence type="ECO:0000256" key="4">
    <source>
        <dbReference type="ARBA" id="ARBA00022741"/>
    </source>
</evidence>
<evidence type="ECO:0000256" key="1">
    <source>
        <dbReference type="ARBA" id="ARBA00009609"/>
    </source>
</evidence>
<dbReference type="OrthoDB" id="10023328at2759"/>
<name>A0A9J7MWU5_BRAFL</name>
<gene>
    <name evidence="14" type="primary">LOC118419255</name>
</gene>
<evidence type="ECO:0000313" key="14">
    <source>
        <dbReference type="RefSeq" id="XP_035681499.1"/>
    </source>
</evidence>
<evidence type="ECO:0000256" key="9">
    <source>
        <dbReference type="ARBA" id="ARBA00047514"/>
    </source>
</evidence>
<dbReference type="PANTHER" id="PTHR21348:SF2">
    <property type="entry name" value="SULFIREDOXIN-1"/>
    <property type="match status" value="1"/>
</dbReference>
<dbReference type="GO" id="GO:0005737">
    <property type="term" value="C:cytoplasm"/>
    <property type="evidence" value="ECO:0000318"/>
    <property type="project" value="GO_Central"/>
</dbReference>
<dbReference type="GeneID" id="118419255"/>
<dbReference type="InterPro" id="IPR036086">
    <property type="entry name" value="ParB/Sulfiredoxin_sf"/>
</dbReference>
<dbReference type="GO" id="GO:0032542">
    <property type="term" value="F:sulfiredoxin activity"/>
    <property type="evidence" value="ECO:0000318"/>
    <property type="project" value="GO_Central"/>
</dbReference>
<dbReference type="GO" id="GO:0005524">
    <property type="term" value="F:ATP binding"/>
    <property type="evidence" value="ECO:0007669"/>
    <property type="project" value="UniProtKB-KW"/>
</dbReference>
<evidence type="ECO:0000256" key="7">
    <source>
        <dbReference type="ARBA" id="ARBA00023002"/>
    </source>
</evidence>
<dbReference type="SMART" id="SM00470">
    <property type="entry name" value="ParB"/>
    <property type="match status" value="1"/>
</dbReference>
<dbReference type="GO" id="GO:0034599">
    <property type="term" value="P:cellular response to oxidative stress"/>
    <property type="evidence" value="ECO:0000318"/>
    <property type="project" value="GO_Central"/>
</dbReference>
<dbReference type="InterPro" id="IPR003115">
    <property type="entry name" value="ParB_N"/>
</dbReference>
<keyword evidence="7" id="KW-0560">Oxidoreductase</keyword>
<reference evidence="13" key="1">
    <citation type="journal article" date="2020" name="Nat. Ecol. Evol.">
        <title>Deeply conserved synteny resolves early events in vertebrate evolution.</title>
        <authorList>
            <person name="Simakov O."/>
            <person name="Marletaz F."/>
            <person name="Yue J.X."/>
            <person name="O'Connell B."/>
            <person name="Jenkins J."/>
            <person name="Brandt A."/>
            <person name="Calef R."/>
            <person name="Tung C.H."/>
            <person name="Huang T.K."/>
            <person name="Schmutz J."/>
            <person name="Satoh N."/>
            <person name="Yu J.K."/>
            <person name="Putnam N.H."/>
            <person name="Green R.E."/>
            <person name="Rokhsar D.S."/>
        </authorList>
    </citation>
    <scope>NUCLEOTIDE SEQUENCE [LARGE SCALE GENOMIC DNA]</scope>
    <source>
        <strain evidence="13">S238N-H82</strain>
    </source>
</reference>
<keyword evidence="13" id="KW-1185">Reference proteome</keyword>
<dbReference type="OMA" id="ATIPCKL"/>
<organism evidence="13 14">
    <name type="scientific">Branchiostoma floridae</name>
    <name type="common">Florida lancelet</name>
    <name type="synonym">Amphioxus</name>
    <dbReference type="NCBI Taxonomy" id="7739"/>
    <lineage>
        <taxon>Eukaryota</taxon>
        <taxon>Metazoa</taxon>
        <taxon>Chordata</taxon>
        <taxon>Cephalochordata</taxon>
        <taxon>Leptocardii</taxon>
        <taxon>Amphioxiformes</taxon>
        <taxon>Branchiostomatidae</taxon>
        <taxon>Branchiostoma</taxon>
    </lineage>
</organism>
<dbReference type="KEGG" id="bfo:118419255"/>
<proteinExistence type="inferred from homology"/>
<keyword evidence="4" id="KW-0547">Nucleotide-binding</keyword>
<feature type="domain" description="ParB-like N-terminal" evidence="12">
    <location>
        <begin position="96"/>
        <end position="191"/>
    </location>
</feature>
<reference evidence="14" key="2">
    <citation type="submission" date="2025-08" db="UniProtKB">
        <authorList>
            <consortium name="RefSeq"/>
        </authorList>
    </citation>
    <scope>IDENTIFICATION</scope>
    <source>
        <strain evidence="14">S238N-H82</strain>
        <tissue evidence="14">Testes</tissue>
    </source>
</reference>
<comment type="similarity">
    <text evidence="1">Belongs to the sulfiredoxin family.</text>
</comment>
<keyword evidence="6" id="KW-0049">Antioxidant</keyword>
<evidence type="ECO:0000313" key="13">
    <source>
        <dbReference type="Proteomes" id="UP000001554"/>
    </source>
</evidence>